<gene>
    <name evidence="4" type="ORF">FSB75_01825</name>
</gene>
<evidence type="ECO:0000259" key="3">
    <source>
        <dbReference type="Pfam" id="PF05569"/>
    </source>
</evidence>
<feature type="coiled-coil region" evidence="1">
    <location>
        <begin position="492"/>
        <end position="549"/>
    </location>
</feature>
<dbReference type="PANTHER" id="PTHR34978:SF3">
    <property type="entry name" value="SLR0241 PROTEIN"/>
    <property type="match status" value="1"/>
</dbReference>
<dbReference type="KEGG" id="fgg:FSB75_01825"/>
<dbReference type="Pfam" id="PF05569">
    <property type="entry name" value="Peptidase_M56"/>
    <property type="match status" value="1"/>
</dbReference>
<evidence type="ECO:0000256" key="2">
    <source>
        <dbReference type="SAM" id="Phobius"/>
    </source>
</evidence>
<dbReference type="InterPro" id="IPR052173">
    <property type="entry name" value="Beta-lactam_resp_regulator"/>
</dbReference>
<keyword evidence="2" id="KW-0472">Membrane</keyword>
<evidence type="ECO:0000256" key="1">
    <source>
        <dbReference type="SAM" id="Coils"/>
    </source>
</evidence>
<organism evidence="4 5">
    <name type="scientific">Flavisolibacter ginsenosidimutans</name>
    <dbReference type="NCBI Taxonomy" id="661481"/>
    <lineage>
        <taxon>Bacteria</taxon>
        <taxon>Pseudomonadati</taxon>
        <taxon>Bacteroidota</taxon>
        <taxon>Chitinophagia</taxon>
        <taxon>Chitinophagales</taxon>
        <taxon>Chitinophagaceae</taxon>
        <taxon>Flavisolibacter</taxon>
    </lineage>
</organism>
<dbReference type="Proteomes" id="UP000321204">
    <property type="component" value="Chromosome"/>
</dbReference>
<feature type="transmembrane region" description="Helical" evidence="2">
    <location>
        <begin position="84"/>
        <end position="108"/>
    </location>
</feature>
<dbReference type="AlphaFoldDB" id="A0A5B8UF04"/>
<feature type="transmembrane region" description="Helical" evidence="2">
    <location>
        <begin position="196"/>
        <end position="213"/>
    </location>
</feature>
<proteinExistence type="predicted"/>
<feature type="transmembrane region" description="Helical" evidence="2">
    <location>
        <begin position="46"/>
        <end position="64"/>
    </location>
</feature>
<evidence type="ECO:0000313" key="5">
    <source>
        <dbReference type="Proteomes" id="UP000321204"/>
    </source>
</evidence>
<evidence type="ECO:0000313" key="4">
    <source>
        <dbReference type="EMBL" id="QEC54690.1"/>
    </source>
</evidence>
<keyword evidence="5" id="KW-1185">Reference proteome</keyword>
<dbReference type="Gene3D" id="3.30.2010.10">
    <property type="entry name" value="Metalloproteases ('zincins'), catalytic domain"/>
    <property type="match status" value="1"/>
</dbReference>
<keyword evidence="1" id="KW-0175">Coiled coil</keyword>
<protein>
    <submittedName>
        <fullName evidence="4">M56 family metallopeptidase</fullName>
    </submittedName>
</protein>
<dbReference type="OrthoDB" id="15218at2"/>
<dbReference type="InterPro" id="IPR008756">
    <property type="entry name" value="Peptidase_M56"/>
</dbReference>
<dbReference type="PANTHER" id="PTHR34978">
    <property type="entry name" value="POSSIBLE SENSOR-TRANSDUCER PROTEIN BLAR"/>
    <property type="match status" value="1"/>
</dbReference>
<feature type="domain" description="Peptidase M56" evidence="3">
    <location>
        <begin position="97"/>
        <end position="279"/>
    </location>
</feature>
<keyword evidence="2" id="KW-1133">Transmembrane helix</keyword>
<sequence length="558" mass="63255">MQSHFLQTLGWATLNSFWQMAILWCAFLGVNHFFKLSANIRYKAAVTAMLLGFGWFVGSAVLYYQNHSSTYAFFENTIPHSNNILNVCLFSASVTYLLLLVFPAFRLFKNWQFVQSIKKEGLEKADLRYRLFVQKIAAHLGIVKKVKLVVSSLVSSPVTVGYLKPMILLPVAAMNQLSTAQVEAVLLHELSHIRRYDYLVNFIVSIIHTLLYFNPFAKLFMNAIEADRETCCDELVLQFGYDKVGYASALLQLEKLSGRHKALALAAAGKQNLLTRIEKIVGMEKKKAFRFVQIIPLAAALICILLFNSVLIIKDAKTGTAISYAADSVFMPWQLQRAHGAKKILLPTQKQTTQQTNDLTASNQIKIDIVTGEPQQNVDENLSSDVQERKDFVHVNFDDVNGRLSKDEKERVKTTVETTKKVVGALQWKEIETSLADVMNRKEKAMARQEYYQELNKVNWQNIEQNMKANYDKLNWQVIQENVNKAMVQVQMDSLQTVYAQALTELQKAEKEIGAKAKIKCVPLPDCSVEQMNAAKETLRKNLDSLKAATRPKKVVQL</sequence>
<name>A0A5B8UF04_9BACT</name>
<dbReference type="CDD" id="cd07341">
    <property type="entry name" value="M56_BlaR1_MecR1_like"/>
    <property type="match status" value="1"/>
</dbReference>
<feature type="transmembrane region" description="Helical" evidence="2">
    <location>
        <begin position="291"/>
        <end position="313"/>
    </location>
</feature>
<dbReference type="EMBL" id="CP042433">
    <property type="protein sequence ID" value="QEC54690.1"/>
    <property type="molecule type" value="Genomic_DNA"/>
</dbReference>
<keyword evidence="2" id="KW-0812">Transmembrane</keyword>
<accession>A0A5B8UF04</accession>
<feature type="transmembrane region" description="Helical" evidence="2">
    <location>
        <begin position="16"/>
        <end position="34"/>
    </location>
</feature>
<dbReference type="RefSeq" id="WP_146781874.1">
    <property type="nucleotide sequence ID" value="NZ_BAABIO010000006.1"/>
</dbReference>
<reference evidence="4 5" key="1">
    <citation type="journal article" date="2015" name="Int. J. Syst. Evol. Microbiol.">
        <title>Flavisolibacter ginsenosidimutans sp. nov., with ginsenoside-converting activity isolated from soil used for cultivating ginseng.</title>
        <authorList>
            <person name="Zhao Y."/>
            <person name="Liu Q."/>
            <person name="Kang M.S."/>
            <person name="Jin F."/>
            <person name="Yu H."/>
            <person name="Im W.T."/>
        </authorList>
    </citation>
    <scope>NUCLEOTIDE SEQUENCE [LARGE SCALE GENOMIC DNA]</scope>
    <source>
        <strain evidence="4 5">Gsoil 636</strain>
    </source>
</reference>